<dbReference type="PROSITE" id="PS51685">
    <property type="entry name" value="SAM_MT_ERG6_SMT"/>
    <property type="match status" value="1"/>
</dbReference>
<dbReference type="SUPFAM" id="SSF53335">
    <property type="entry name" value="S-adenosyl-L-methionine-dependent methyltransferases"/>
    <property type="match status" value="1"/>
</dbReference>
<dbReference type="InterPro" id="IPR013705">
    <property type="entry name" value="Sterol_MeTrfase_C"/>
</dbReference>
<evidence type="ECO:0000256" key="8">
    <source>
        <dbReference type="ARBA" id="ARBA00023221"/>
    </source>
</evidence>
<comment type="pathway">
    <text evidence="1">Steroid biosynthesis; sterol biosynthesis.</text>
</comment>
<dbReference type="PANTHER" id="PTHR44068">
    <property type="entry name" value="ZGC:194242"/>
    <property type="match status" value="1"/>
</dbReference>
<name>A0A2P2PQD1_RHIMU</name>
<keyword evidence="6" id="KW-0756">Sterol biosynthesis</keyword>
<dbReference type="GO" id="GO:0016126">
    <property type="term" value="P:sterol biosynthetic process"/>
    <property type="evidence" value="ECO:0007669"/>
    <property type="project" value="UniProtKB-UniPathway"/>
</dbReference>
<evidence type="ECO:0000259" key="12">
    <source>
        <dbReference type="PROSITE" id="PS51685"/>
    </source>
</evidence>
<evidence type="ECO:0000256" key="4">
    <source>
        <dbReference type="ARBA" id="ARBA00022691"/>
    </source>
</evidence>
<dbReference type="InterPro" id="IPR050447">
    <property type="entry name" value="Erg6_SMT_methyltransf"/>
</dbReference>
<keyword evidence="4 10" id="KW-0949">S-adenosyl-L-methionine</keyword>
<evidence type="ECO:0000256" key="3">
    <source>
        <dbReference type="ARBA" id="ARBA00022679"/>
    </source>
</evidence>
<dbReference type="EC" id="2.1.1.-" evidence="11"/>
<evidence type="ECO:0000256" key="2">
    <source>
        <dbReference type="ARBA" id="ARBA00022603"/>
    </source>
</evidence>
<keyword evidence="7" id="KW-1207">Sterol metabolism</keyword>
<dbReference type="InterPro" id="IPR030384">
    <property type="entry name" value="MeTrfase_SMT"/>
</dbReference>
<dbReference type="PANTHER" id="PTHR44068:SF1">
    <property type="entry name" value="HYPOTHETICAL LOC100005854"/>
    <property type="match status" value="1"/>
</dbReference>
<keyword evidence="5" id="KW-0752">Steroid biosynthesis</keyword>
<evidence type="ECO:0000256" key="1">
    <source>
        <dbReference type="ARBA" id="ARBA00004938"/>
    </source>
</evidence>
<evidence type="ECO:0000256" key="6">
    <source>
        <dbReference type="ARBA" id="ARBA00023011"/>
    </source>
</evidence>
<dbReference type="InterPro" id="IPR029063">
    <property type="entry name" value="SAM-dependent_MTases_sf"/>
</dbReference>
<keyword evidence="8" id="KW-0753">Steroid metabolism</keyword>
<feature type="domain" description="SAM-dependent methyltransferase Erg6/SMT-type" evidence="12">
    <location>
        <begin position="1"/>
        <end position="182"/>
    </location>
</feature>
<keyword evidence="5" id="KW-0444">Lipid biosynthesis</keyword>
<keyword evidence="2 10" id="KW-0489">Methyltransferase</keyword>
<evidence type="ECO:0000256" key="5">
    <source>
        <dbReference type="ARBA" id="ARBA00022955"/>
    </source>
</evidence>
<keyword evidence="3 10" id="KW-0808">Transferase</keyword>
<evidence type="ECO:0000313" key="13">
    <source>
        <dbReference type="EMBL" id="MBX56957.1"/>
    </source>
</evidence>
<accession>A0A2P2PQD1</accession>
<evidence type="ECO:0000256" key="9">
    <source>
        <dbReference type="ARBA" id="ARBA00038188"/>
    </source>
</evidence>
<dbReference type="UniPathway" id="UPA00766"/>
<dbReference type="Pfam" id="PF08241">
    <property type="entry name" value="Methyltransf_11"/>
    <property type="match status" value="1"/>
</dbReference>
<comment type="similarity">
    <text evidence="9 10 11">Belongs to the class I-like SAM-binding methyltransferase superfamily. Erg6/SMT family.</text>
</comment>
<dbReference type="Gene3D" id="3.40.50.150">
    <property type="entry name" value="Vaccinia Virus protein VP39"/>
    <property type="match status" value="1"/>
</dbReference>
<dbReference type="Pfam" id="PF08498">
    <property type="entry name" value="Sterol_MT_C"/>
    <property type="match status" value="1"/>
</dbReference>
<evidence type="ECO:0000256" key="11">
    <source>
        <dbReference type="RuleBase" id="RU362025"/>
    </source>
</evidence>
<sequence length="186" mass="20674">MKMPFPDNTFDAAYAIEATCHAADAAECYREILRVLKPGQLFAAYEWCLTNSFNPHNEEHKKIKALIEIGSGLPDIRTTEQCLEGLVKAGYEVIWSKDMAGDSPVPWYSPIDTSHFSLGNFRRSAIGISLIRTIVRVLESVRLAPKGSLKVHEVLEMGGESLTAGGRKGIFTPMFFFLARKPHSNT</sequence>
<evidence type="ECO:0000256" key="7">
    <source>
        <dbReference type="ARBA" id="ARBA00023166"/>
    </source>
</evidence>
<proteinExistence type="inferred from homology"/>
<dbReference type="GO" id="GO:0005783">
    <property type="term" value="C:endoplasmic reticulum"/>
    <property type="evidence" value="ECO:0007669"/>
    <property type="project" value="TreeGrafter"/>
</dbReference>
<dbReference type="InterPro" id="IPR013216">
    <property type="entry name" value="Methyltransf_11"/>
</dbReference>
<dbReference type="GO" id="GO:0032259">
    <property type="term" value="P:methylation"/>
    <property type="evidence" value="ECO:0007669"/>
    <property type="project" value="UniProtKB-KW"/>
</dbReference>
<dbReference type="EMBL" id="GGEC01076473">
    <property type="protein sequence ID" value="MBX56957.1"/>
    <property type="molecule type" value="Transcribed_RNA"/>
</dbReference>
<evidence type="ECO:0000256" key="10">
    <source>
        <dbReference type="PROSITE-ProRule" id="PRU01022"/>
    </source>
</evidence>
<protein>
    <recommendedName>
        <fullName evidence="11">Methyltransferase</fullName>
        <ecNumber evidence="11">2.1.1.-</ecNumber>
    </recommendedName>
</protein>
<keyword evidence="5" id="KW-0443">Lipid metabolism</keyword>
<dbReference type="AlphaFoldDB" id="A0A2P2PQD1"/>
<dbReference type="GO" id="GO:0003838">
    <property type="term" value="F:sterol 24-C-methyltransferase activity"/>
    <property type="evidence" value="ECO:0007669"/>
    <property type="project" value="TreeGrafter"/>
</dbReference>
<reference evidence="13" key="1">
    <citation type="submission" date="2018-02" db="EMBL/GenBank/DDBJ databases">
        <title>Rhizophora mucronata_Transcriptome.</title>
        <authorList>
            <person name="Meera S.P."/>
            <person name="Sreeshan A."/>
            <person name="Augustine A."/>
        </authorList>
    </citation>
    <scope>NUCLEOTIDE SEQUENCE</scope>
    <source>
        <tissue evidence="13">Leaf</tissue>
    </source>
</reference>
<organism evidence="13">
    <name type="scientific">Rhizophora mucronata</name>
    <name type="common">Asiatic mangrove</name>
    <dbReference type="NCBI Taxonomy" id="61149"/>
    <lineage>
        <taxon>Eukaryota</taxon>
        <taxon>Viridiplantae</taxon>
        <taxon>Streptophyta</taxon>
        <taxon>Embryophyta</taxon>
        <taxon>Tracheophyta</taxon>
        <taxon>Spermatophyta</taxon>
        <taxon>Magnoliopsida</taxon>
        <taxon>eudicotyledons</taxon>
        <taxon>Gunneridae</taxon>
        <taxon>Pentapetalae</taxon>
        <taxon>rosids</taxon>
        <taxon>fabids</taxon>
        <taxon>Malpighiales</taxon>
        <taxon>Rhizophoraceae</taxon>
        <taxon>Rhizophora</taxon>
    </lineage>
</organism>